<dbReference type="PANTHER" id="PTHR43105">
    <property type="entry name" value="RESPIRATORY NITRATE REDUCTASE"/>
    <property type="match status" value="1"/>
</dbReference>
<dbReference type="Gene3D" id="3.40.50.740">
    <property type="match status" value="1"/>
</dbReference>
<dbReference type="SMART" id="SM00926">
    <property type="entry name" value="Molybdop_Fe4S4"/>
    <property type="match status" value="1"/>
</dbReference>
<dbReference type="GO" id="GO:0046872">
    <property type="term" value="F:metal ion binding"/>
    <property type="evidence" value="ECO:0007669"/>
    <property type="project" value="UniProtKB-KW"/>
</dbReference>
<keyword evidence="3" id="KW-0408">Iron</keyword>
<proteinExistence type="predicted"/>
<dbReference type="EMBL" id="MT630745">
    <property type="protein sequence ID" value="QNO42506.1"/>
    <property type="molecule type" value="Genomic_DNA"/>
</dbReference>
<dbReference type="Pfam" id="PF04879">
    <property type="entry name" value="Molybdop_Fe4S4"/>
    <property type="match status" value="1"/>
</dbReference>
<dbReference type="InterPro" id="IPR006963">
    <property type="entry name" value="Mopterin_OxRdtase_4Fe-4S_dom"/>
</dbReference>
<name>A0A7G9Y3C2_9EURY</name>
<dbReference type="Gene3D" id="2.20.25.90">
    <property type="entry name" value="ADC-like domains"/>
    <property type="match status" value="1"/>
</dbReference>
<dbReference type="PANTHER" id="PTHR43105:SF10">
    <property type="entry name" value="NADH-QUINONE OXIDOREDUCTASE SUBUNIT G"/>
    <property type="match status" value="1"/>
</dbReference>
<dbReference type="GO" id="GO:0016491">
    <property type="term" value="F:oxidoreductase activity"/>
    <property type="evidence" value="ECO:0007669"/>
    <property type="project" value="InterPro"/>
</dbReference>
<keyword evidence="4" id="KW-0411">Iron-sulfur</keyword>
<evidence type="ECO:0000313" key="7">
    <source>
        <dbReference type="EMBL" id="QNO42506.1"/>
    </source>
</evidence>
<dbReference type="AlphaFoldDB" id="A0A7G9Y3C2"/>
<dbReference type="EMBL" id="MT630662">
    <property type="protein sequence ID" value="QNO41728.1"/>
    <property type="molecule type" value="Genomic_DNA"/>
</dbReference>
<evidence type="ECO:0000256" key="4">
    <source>
        <dbReference type="ARBA" id="ARBA00023014"/>
    </source>
</evidence>
<dbReference type="SUPFAM" id="SSF53706">
    <property type="entry name" value="Formate dehydrogenase/DMSO reductase, domains 1-3"/>
    <property type="match status" value="1"/>
</dbReference>
<reference evidence="7" key="1">
    <citation type="submission" date="2020-06" db="EMBL/GenBank/DDBJ databases">
        <title>Unique genomic features of the anaerobic methanotrophic archaea.</title>
        <authorList>
            <person name="Chadwick G.L."/>
            <person name="Skennerton C.T."/>
            <person name="Laso-Perez R."/>
            <person name="Leu A.O."/>
            <person name="Speth D.R."/>
            <person name="Yu H."/>
            <person name="Morgan-Lang C."/>
            <person name="Hatzenpichler R."/>
            <person name="Goudeau D."/>
            <person name="Malmstrom R."/>
            <person name="Brazelton W.J."/>
            <person name="Woyke T."/>
            <person name="Hallam S.J."/>
            <person name="Tyson G.W."/>
            <person name="Wegener G."/>
            <person name="Boetius A."/>
            <person name="Orphan V."/>
        </authorList>
    </citation>
    <scope>NUCLEOTIDE SEQUENCE</scope>
</reference>
<evidence type="ECO:0000259" key="5">
    <source>
        <dbReference type="PROSITE" id="PS51669"/>
    </source>
</evidence>
<feature type="domain" description="4Fe-4S Mo/W bis-MGD-type" evidence="5">
    <location>
        <begin position="3"/>
        <end position="59"/>
    </location>
</feature>
<dbReference type="InterPro" id="IPR050123">
    <property type="entry name" value="Prok_molybdopt-oxidoreductase"/>
</dbReference>
<keyword evidence="1" id="KW-0004">4Fe-4S</keyword>
<gene>
    <name evidence="6" type="ORF">MMOOEFBC_00004</name>
    <name evidence="7" type="ORF">PJNLLPFB_00009</name>
</gene>
<keyword evidence="2" id="KW-0479">Metal-binding</keyword>
<protein>
    <recommendedName>
        <fullName evidence="5">4Fe-4S Mo/W bis-MGD-type domain-containing protein</fullName>
    </recommendedName>
</protein>
<accession>A0A7G9Y3C2</accession>
<organism evidence="7">
    <name type="scientific">Candidatus Methanogaster sp. ANME-2c ERB4</name>
    <dbReference type="NCBI Taxonomy" id="2759911"/>
    <lineage>
        <taxon>Archaea</taxon>
        <taxon>Methanobacteriati</taxon>
        <taxon>Methanobacteriota</taxon>
        <taxon>Stenosarchaea group</taxon>
        <taxon>Methanomicrobia</taxon>
        <taxon>Methanosarcinales</taxon>
        <taxon>ANME-2 cluster</taxon>
        <taxon>Candidatus Methanogasteraceae</taxon>
        <taxon>Candidatus Methanogaster</taxon>
    </lineage>
</organism>
<evidence type="ECO:0000256" key="1">
    <source>
        <dbReference type="ARBA" id="ARBA00022485"/>
    </source>
</evidence>
<evidence type="ECO:0000256" key="3">
    <source>
        <dbReference type="ARBA" id="ARBA00023004"/>
    </source>
</evidence>
<dbReference type="GO" id="GO:0051539">
    <property type="term" value="F:4 iron, 4 sulfur cluster binding"/>
    <property type="evidence" value="ECO:0007669"/>
    <property type="project" value="UniProtKB-KW"/>
</dbReference>
<evidence type="ECO:0000313" key="6">
    <source>
        <dbReference type="EMBL" id="QNO41728.1"/>
    </source>
</evidence>
<dbReference type="GO" id="GO:0016020">
    <property type="term" value="C:membrane"/>
    <property type="evidence" value="ECO:0007669"/>
    <property type="project" value="TreeGrafter"/>
</dbReference>
<evidence type="ECO:0000256" key="2">
    <source>
        <dbReference type="ARBA" id="ARBA00022723"/>
    </source>
</evidence>
<sequence length="485" mass="51422">MNETIFTTVCPGCSIACGMYVREKDDGTIDIDWRKDAVVNAGKLCRFGVRLSANLKNATSRVDGNEVEFSDAVTAAGKAIGDGATFISVGNTTCAEHLALMKLAESKSAIVNTGMGAFSSIPSECHPTMGVGVPLDAIENAKKIVLFIDPYEQYPLLVRRILAAKKNGATVTAVGWKAVSLADDNKTIDPANYESDLDLDSDSVIIAELNPSTDPARVMVLLNLAKASGAAIMFMKPFVNAVGCDIASKKTEQKSLDQIIAEINHGTIKTLVCLDSDLIEIMPDETAVREALGKLDNLIVITSRASAITDVAKIVIATEPFYKKAGTVVNAEGRALHNSGESTDGIDAIGAMMGQPVGMYDEIHATLLATLGIDEVDERVIPTYEKPEYGAMDANPTAEAVETALVYAGGPFFWNGIVDDNDFVEMNLDMVTANSLLKGIPAKITSDKGEAAVKYKVSDVAPGVVLSNVKLPMTTGMVTSVTVSR</sequence>
<dbReference type="PROSITE" id="PS51669">
    <property type="entry name" value="4FE4S_MOW_BIS_MGD"/>
    <property type="match status" value="1"/>
</dbReference>